<gene>
    <name evidence="1" type="ORF">NJ959_11755</name>
</gene>
<dbReference type="AlphaFoldDB" id="A0AAE3GSH4"/>
<reference evidence="1" key="1">
    <citation type="submission" date="2022-06" db="EMBL/GenBank/DDBJ databases">
        <title>New cyanobacteria of genus Symplocastrum in benthos of Lake Baikal.</title>
        <authorList>
            <person name="Sorokovikova E."/>
            <person name="Tikhonova I."/>
            <person name="Krasnopeev A."/>
            <person name="Evseev P."/>
            <person name="Gladkikh A."/>
            <person name="Belykh O."/>
        </authorList>
    </citation>
    <scope>NUCLEOTIDE SEQUENCE</scope>
    <source>
        <strain evidence="1">BBK-W-15</strain>
    </source>
</reference>
<organism evidence="1 2">
    <name type="scientific">Limnofasciculus baicalensis BBK-W-15</name>
    <dbReference type="NCBI Taxonomy" id="2699891"/>
    <lineage>
        <taxon>Bacteria</taxon>
        <taxon>Bacillati</taxon>
        <taxon>Cyanobacteriota</taxon>
        <taxon>Cyanophyceae</taxon>
        <taxon>Coleofasciculales</taxon>
        <taxon>Coleofasciculaceae</taxon>
        <taxon>Limnofasciculus</taxon>
        <taxon>Limnofasciculus baicalensis</taxon>
    </lineage>
</organism>
<dbReference type="EMBL" id="JAMZMM010000094">
    <property type="protein sequence ID" value="MCP2729132.1"/>
    <property type="molecule type" value="Genomic_DNA"/>
</dbReference>
<name>A0AAE3GSH4_9CYAN</name>
<dbReference type="InterPro" id="IPR019734">
    <property type="entry name" value="TPR_rpt"/>
</dbReference>
<dbReference type="RefSeq" id="WP_254011918.1">
    <property type="nucleotide sequence ID" value="NZ_JAMZMM010000094.1"/>
</dbReference>
<proteinExistence type="predicted"/>
<accession>A0AAE3GSH4</accession>
<feature type="non-terminal residue" evidence="1">
    <location>
        <position position="1"/>
    </location>
</feature>
<protein>
    <submittedName>
        <fullName evidence="1">Tetratricopeptide repeat protein</fullName>
    </submittedName>
</protein>
<dbReference type="Proteomes" id="UP001204953">
    <property type="component" value="Unassembled WGS sequence"/>
</dbReference>
<sequence length="471" mass="54681">IAYYHNALRIRTESDFPQDWAQTQNNLANAYNNRIAGDKRENLENAIAYYHKALRIYTESDFPQDWATTQNNLANAYLYRIAGDKRENLEMAIAYYHNALRIRTESDFPQDWAQTQNNLANAYNNRIAGDKRENLENAIALYHNALRIYTPANFPIDCFKSSFYLGKLGWDNGNWELAIEGYEIAIKAVEQSRNWVIDEQRREEILKESIIVYERIIQAYLNIGEVGKALAYTERFRCRGLADLMASSLFNQGGEIDPKVQPLLIDYEDLQKRINTLRFGSQTEANLVLAGSRQLRDGEELEKYKEEIANLTAQKQEVWKALRKLDPVLAGQIEVEYLSLEQMWGLVENKTTALLSFYTTREDTHIFILRNQESGLSEKLPQVYTCQGQGWEVLQKWIFENWFKPYIGDNGKWLEKMGDFLAEVAQRLELNRLISQHLMGIEELIIVPHLYLHQMPFAALPVGGVVWQRMG</sequence>
<dbReference type="SMART" id="SM00028">
    <property type="entry name" value="TPR"/>
    <property type="match status" value="4"/>
</dbReference>
<dbReference type="Gene3D" id="1.25.40.10">
    <property type="entry name" value="Tetratricopeptide repeat domain"/>
    <property type="match status" value="2"/>
</dbReference>
<dbReference type="InterPro" id="IPR011990">
    <property type="entry name" value="TPR-like_helical_dom_sf"/>
</dbReference>
<keyword evidence="2" id="KW-1185">Reference proteome</keyword>
<dbReference type="PANTHER" id="PTHR10098">
    <property type="entry name" value="RAPSYN-RELATED"/>
    <property type="match status" value="1"/>
</dbReference>
<evidence type="ECO:0000313" key="1">
    <source>
        <dbReference type="EMBL" id="MCP2729132.1"/>
    </source>
</evidence>
<comment type="caution">
    <text evidence="1">The sequence shown here is derived from an EMBL/GenBank/DDBJ whole genome shotgun (WGS) entry which is preliminary data.</text>
</comment>
<dbReference type="SUPFAM" id="SSF48452">
    <property type="entry name" value="TPR-like"/>
    <property type="match status" value="1"/>
</dbReference>
<evidence type="ECO:0000313" key="2">
    <source>
        <dbReference type="Proteomes" id="UP001204953"/>
    </source>
</evidence>